<dbReference type="AlphaFoldDB" id="A0A0R2FA96"/>
<dbReference type="Pfam" id="PF10978">
    <property type="entry name" value="DUF2785"/>
    <property type="match status" value="1"/>
</dbReference>
<keyword evidence="2" id="KW-1185">Reference proteome</keyword>
<protein>
    <submittedName>
        <fullName evidence="1">Putative membrane spanning protein</fullName>
    </submittedName>
</protein>
<sequence>MEPKKASWMQQALEAKLNEADPLTFTGADVAWLIAHVGDLDGHIRDDLTFTLIARGVLAGGFTAAQQRRVNDAIVASKQIFSGIDAPQNNAVFLRSFTALIGSCILQADAQRPFLTRTDRGLWFQWALEYLYRERDWRGYVAGHGFAHALAHGSDLLAAALAHPLFGSARQEVVLGTVRAVLDRIIQPLAEDEEERLANALKQGLQAHTLSQATLTHFLTATDQALWQGADSERAAGYRLSAWKRVLQTLYFLAPSLQQACLPLLRHYYRENGYLES</sequence>
<organism evidence="1 2">
    <name type="scientific">Lacticaseibacillus camelliae DSM 22697 = JCM 13995</name>
    <dbReference type="NCBI Taxonomy" id="1423730"/>
    <lineage>
        <taxon>Bacteria</taxon>
        <taxon>Bacillati</taxon>
        <taxon>Bacillota</taxon>
        <taxon>Bacilli</taxon>
        <taxon>Lactobacillales</taxon>
        <taxon>Lactobacillaceae</taxon>
        <taxon>Lacticaseibacillus</taxon>
    </lineage>
</organism>
<dbReference type="EMBL" id="AYZJ01000028">
    <property type="protein sequence ID" value="KRN23333.1"/>
    <property type="molecule type" value="Genomic_DNA"/>
</dbReference>
<dbReference type="OrthoDB" id="7619731at2"/>
<evidence type="ECO:0000313" key="2">
    <source>
        <dbReference type="Proteomes" id="UP000050865"/>
    </source>
</evidence>
<dbReference type="STRING" id="1423730.FC75_GL001533"/>
<evidence type="ECO:0000313" key="1">
    <source>
        <dbReference type="EMBL" id="KRN23333.1"/>
    </source>
</evidence>
<proteinExistence type="predicted"/>
<reference evidence="1 2" key="1">
    <citation type="journal article" date="2015" name="Genome Announc.">
        <title>Expanding the biotechnology potential of lactobacilli through comparative genomics of 213 strains and associated genera.</title>
        <authorList>
            <person name="Sun Z."/>
            <person name="Harris H.M."/>
            <person name="McCann A."/>
            <person name="Guo C."/>
            <person name="Argimon S."/>
            <person name="Zhang W."/>
            <person name="Yang X."/>
            <person name="Jeffery I.B."/>
            <person name="Cooney J.C."/>
            <person name="Kagawa T.F."/>
            <person name="Liu W."/>
            <person name="Song Y."/>
            <person name="Salvetti E."/>
            <person name="Wrobel A."/>
            <person name="Rasinkangas P."/>
            <person name="Parkhill J."/>
            <person name="Rea M.C."/>
            <person name="O'Sullivan O."/>
            <person name="Ritari J."/>
            <person name="Douillard F.P."/>
            <person name="Paul Ross R."/>
            <person name="Yang R."/>
            <person name="Briner A.E."/>
            <person name="Felis G.E."/>
            <person name="de Vos W.M."/>
            <person name="Barrangou R."/>
            <person name="Klaenhammer T.R."/>
            <person name="Caufield P.W."/>
            <person name="Cui Y."/>
            <person name="Zhang H."/>
            <person name="O'Toole P.W."/>
        </authorList>
    </citation>
    <scope>NUCLEOTIDE SEQUENCE [LARGE SCALE GENOMIC DNA]</scope>
    <source>
        <strain evidence="1 2">DSM 22697</strain>
    </source>
</reference>
<comment type="caution">
    <text evidence="1">The sequence shown here is derived from an EMBL/GenBank/DDBJ whole genome shotgun (WGS) entry which is preliminary data.</text>
</comment>
<dbReference type="RefSeq" id="WP_082397678.1">
    <property type="nucleotide sequence ID" value="NZ_AYZJ01000028.1"/>
</dbReference>
<dbReference type="InterPro" id="IPR021247">
    <property type="entry name" value="DUF2785"/>
</dbReference>
<name>A0A0R2FA96_9LACO</name>
<gene>
    <name evidence="1" type="ORF">FC75_GL001533</name>
</gene>
<accession>A0A0R2FA96</accession>
<dbReference type="PATRIC" id="fig|1423730.4.peg.1608"/>
<dbReference type="Proteomes" id="UP000050865">
    <property type="component" value="Unassembled WGS sequence"/>
</dbReference>